<dbReference type="RefSeq" id="XP_003673825.1">
    <property type="nucleotide sequence ID" value="XM_003673777.1"/>
</dbReference>
<dbReference type="OrthoDB" id="4035460at2759"/>
<gene>
    <name evidence="2" type="primary">NCAS0A08860</name>
    <name evidence="2" type="ordered locus">NCAS_0A08860</name>
</gene>
<name>G0V7J6_NAUCA</name>
<dbReference type="GO" id="GO:0005634">
    <property type="term" value="C:nucleus"/>
    <property type="evidence" value="ECO:0007669"/>
    <property type="project" value="EnsemblFungi"/>
</dbReference>
<protein>
    <submittedName>
        <fullName evidence="2">Uncharacterized protein</fullName>
    </submittedName>
</protein>
<organism evidence="2 3">
    <name type="scientific">Naumovozyma castellii</name>
    <name type="common">Yeast</name>
    <name type="synonym">Saccharomyces castellii</name>
    <dbReference type="NCBI Taxonomy" id="27288"/>
    <lineage>
        <taxon>Eukaryota</taxon>
        <taxon>Fungi</taxon>
        <taxon>Dikarya</taxon>
        <taxon>Ascomycota</taxon>
        <taxon>Saccharomycotina</taxon>
        <taxon>Saccharomycetes</taxon>
        <taxon>Saccharomycetales</taxon>
        <taxon>Saccharomycetaceae</taxon>
        <taxon>Naumovozyma</taxon>
    </lineage>
</organism>
<keyword evidence="1" id="KW-0175">Coiled coil</keyword>
<evidence type="ECO:0000256" key="1">
    <source>
        <dbReference type="SAM" id="Coils"/>
    </source>
</evidence>
<dbReference type="GO" id="GO:0005777">
    <property type="term" value="C:peroxisome"/>
    <property type="evidence" value="ECO:0007669"/>
    <property type="project" value="EnsemblFungi"/>
</dbReference>
<dbReference type="STRING" id="1064592.G0V7J6"/>
<dbReference type="Proteomes" id="UP000001640">
    <property type="component" value="Chromosome 1"/>
</dbReference>
<dbReference type="Gene3D" id="6.10.250.1080">
    <property type="match status" value="1"/>
</dbReference>
<dbReference type="EMBL" id="HE576752">
    <property type="protein sequence ID" value="CCC67444.1"/>
    <property type="molecule type" value="Genomic_DNA"/>
</dbReference>
<keyword evidence="3" id="KW-1185">Reference proteome</keyword>
<dbReference type="KEGG" id="ncs:NCAS_0A08860"/>
<dbReference type="InParanoid" id="G0V7J6"/>
<reference key="2">
    <citation type="submission" date="2011-08" db="EMBL/GenBank/DDBJ databases">
        <title>Genome sequence of Naumovozyma castellii.</title>
        <authorList>
            <person name="Gordon J.L."/>
            <person name="Armisen D."/>
            <person name="Proux-Wera E."/>
            <person name="OhEigeartaigh S.S."/>
            <person name="Byrne K.P."/>
            <person name="Wolfe K.H."/>
        </authorList>
    </citation>
    <scope>NUCLEOTIDE SEQUENCE</scope>
    <source>
        <strain>Type strain:CBS 4309</strain>
    </source>
</reference>
<reference evidence="3" key="1">
    <citation type="journal article" date="2011" name="Proc. Natl. Acad. Sci. U.S.A.">
        <title>Evolutionary erosion of yeast sex chromosomes by mating-type switching accidents.</title>
        <authorList>
            <person name="Gordon J.L."/>
            <person name="Armisen D."/>
            <person name="Proux-Wera E."/>
            <person name="Oheigeartaigh S.S."/>
            <person name="Byrne K.P."/>
            <person name="Wolfe K.H."/>
        </authorList>
    </citation>
    <scope>NUCLEOTIDE SEQUENCE [LARGE SCALE GENOMIC DNA]</scope>
    <source>
        <strain evidence="3">ATCC 76901 / BCRC 22586 / CBS 4309 / NBRC 1992 / NRRL Y-12630</strain>
    </source>
</reference>
<dbReference type="GO" id="GO:0051010">
    <property type="term" value="F:microtubule plus-end binding"/>
    <property type="evidence" value="ECO:0007669"/>
    <property type="project" value="EnsemblFungi"/>
</dbReference>
<dbReference type="GeneID" id="96900923"/>
<dbReference type="eggNOG" id="ENOG502S6CQ">
    <property type="taxonomic scope" value="Eukaryota"/>
</dbReference>
<evidence type="ECO:0000313" key="2">
    <source>
        <dbReference type="EMBL" id="CCC67444.1"/>
    </source>
</evidence>
<dbReference type="GO" id="GO:0030473">
    <property type="term" value="P:nuclear migration along microtubule"/>
    <property type="evidence" value="ECO:0007669"/>
    <property type="project" value="EnsemblFungi"/>
</dbReference>
<accession>G0V7J6</accession>
<dbReference type="HOGENOM" id="CLU_125075_0_0_1"/>
<dbReference type="OMA" id="EHELAYM"/>
<sequence>MDLETALQVIKSLEQQLDELEDAEKEYENEMEEVIENLKKEVVQKNQELSSNKKQIVDLEIRVDELETQNAVLLNRNENLQAENDQHLEKNVLLEHELAYMKETLSTSSPSTTIEHKKIRRPDVDDFKVTTSGSTLFISPLQDRSKQIQHPQVSISKVISTTSKRMPLS</sequence>
<dbReference type="AlphaFoldDB" id="G0V7J6"/>
<evidence type="ECO:0000313" key="3">
    <source>
        <dbReference type="Proteomes" id="UP000001640"/>
    </source>
</evidence>
<dbReference type="GO" id="GO:0005881">
    <property type="term" value="C:cytoplasmic microtubule"/>
    <property type="evidence" value="ECO:0007669"/>
    <property type="project" value="EnsemblFungi"/>
</dbReference>
<feature type="coiled-coil region" evidence="1">
    <location>
        <begin position="3"/>
        <end position="97"/>
    </location>
</feature>
<proteinExistence type="predicted"/>
<dbReference type="FunCoup" id="G0V7J6">
    <property type="interactions" value="431"/>
</dbReference>